<evidence type="ECO:0000313" key="3">
    <source>
        <dbReference type="Proteomes" id="UP000266144"/>
    </source>
</evidence>
<name>A0A3A4RXY3_9STRE</name>
<gene>
    <name evidence="2" type="ORF">C5O68_06655</name>
    <name evidence="1" type="ORF">IAI20_08740</name>
</gene>
<organism evidence="2 3">
    <name type="scientific">Streptococcus pseudopneumoniae</name>
    <dbReference type="NCBI Taxonomy" id="257758"/>
    <lineage>
        <taxon>Bacteria</taxon>
        <taxon>Bacillati</taxon>
        <taxon>Bacillota</taxon>
        <taxon>Bacilli</taxon>
        <taxon>Lactobacillales</taxon>
        <taxon>Streptococcaceae</taxon>
        <taxon>Streptococcus</taxon>
    </lineage>
</organism>
<evidence type="ECO:0000313" key="1">
    <source>
        <dbReference type="EMBL" id="MBF9674161.1"/>
    </source>
</evidence>
<evidence type="ECO:0000313" key="2">
    <source>
        <dbReference type="EMBL" id="RJP81824.1"/>
    </source>
</evidence>
<accession>A0A3A4RXY3</accession>
<reference evidence="3" key="1">
    <citation type="submission" date="2018-02" db="EMBL/GenBank/DDBJ databases">
        <authorList>
            <person name="Handem S."/>
        </authorList>
    </citation>
    <scope>NUCLEOTIDE SEQUENCE [LARGE SCALE GENOMIC DNA]</scope>
    <source>
        <strain evidence="3">Spain939</strain>
    </source>
</reference>
<dbReference type="Proteomes" id="UP000743672">
    <property type="component" value="Unassembled WGS sequence"/>
</dbReference>
<dbReference type="Gene3D" id="1.10.10.60">
    <property type="entry name" value="Homeodomain-like"/>
    <property type="match status" value="1"/>
</dbReference>
<dbReference type="RefSeq" id="WP_031233722.1">
    <property type="nucleotide sequence ID" value="NZ_CFGT01000026.1"/>
</dbReference>
<dbReference type="EMBL" id="PTQV01000037">
    <property type="protein sequence ID" value="RJP81824.1"/>
    <property type="molecule type" value="Genomic_DNA"/>
</dbReference>
<protein>
    <submittedName>
        <fullName evidence="2">Lrp/AsnC family transcriptional regulator</fullName>
    </submittedName>
</protein>
<dbReference type="Proteomes" id="UP000266144">
    <property type="component" value="Unassembled WGS sequence"/>
</dbReference>
<sequence length="186" mass="22493">MALIIYMERINIMAGRRWTEDEVDYLEWYVLSREEHDLTQACKFLDRSYNAVRSKLAKLQKYNPNLQFKPKWSDADDSYILKYYQRFSYKTLARILGRSEKAIRDRIRKLGKRKILDLTIFHKDVVSLANQGIAVKDIAQKLGLHYNQVYYCLNKHQIPYKKREFRNQSNNLAWRNLNDMIFMRRT</sequence>
<reference evidence="2" key="2">
    <citation type="submission" date="2018-02" db="EMBL/GenBank/DDBJ databases">
        <authorList>
            <person name="Cohen D.B."/>
            <person name="Kent A.D."/>
        </authorList>
    </citation>
    <scope>NUCLEOTIDE SEQUENCE</scope>
    <source>
        <strain evidence="2">Spain939</strain>
    </source>
</reference>
<dbReference type="AlphaFoldDB" id="A0A3A4RXY3"/>
<dbReference type="EMBL" id="JACSZI010000045">
    <property type="protein sequence ID" value="MBF9674161.1"/>
    <property type="molecule type" value="Genomic_DNA"/>
</dbReference>
<reference evidence="1" key="3">
    <citation type="journal article" date="2020" name="J. Clin. Microbiol.">
        <title>Streptococcus pseudopneumoniae: Use of whole genome sequences to validate methods used for identification.</title>
        <authorList>
            <person name="Jensen C.S."/>
            <person name="Iversen K.H."/>
            <person name="Dargis R."/>
            <person name="Shewmaker P."/>
            <person name="Rasmussen S."/>
            <person name="Christensen J.J."/>
            <person name="Nielsen X.C."/>
        </authorList>
    </citation>
    <scope>NUCLEOTIDE SEQUENCE</scope>
    <source>
        <strain evidence="1">256-03</strain>
    </source>
</reference>
<proteinExistence type="predicted"/>
<comment type="caution">
    <text evidence="2">The sequence shown here is derived from an EMBL/GenBank/DDBJ whole genome shotgun (WGS) entry which is preliminary data.</text>
</comment>